<feature type="region of interest" description="Disordered" evidence="1">
    <location>
        <begin position="1"/>
        <end position="154"/>
    </location>
</feature>
<reference evidence="2" key="1">
    <citation type="submission" date="2020-01" db="EMBL/GenBank/DDBJ databases">
        <authorList>
            <consortium name="DOE Joint Genome Institute"/>
            <person name="Haridas S."/>
            <person name="Albert R."/>
            <person name="Binder M."/>
            <person name="Bloem J."/>
            <person name="Labutti K."/>
            <person name="Salamov A."/>
            <person name="Andreopoulos B."/>
            <person name="Baker S.E."/>
            <person name="Barry K."/>
            <person name="Bills G."/>
            <person name="Bluhm B.H."/>
            <person name="Cannon C."/>
            <person name="Castanera R."/>
            <person name="Culley D.E."/>
            <person name="Daum C."/>
            <person name="Ezra D."/>
            <person name="Gonzalez J.B."/>
            <person name="Henrissat B."/>
            <person name="Kuo A."/>
            <person name="Liang C."/>
            <person name="Lipzen A."/>
            <person name="Lutzoni F."/>
            <person name="Magnuson J."/>
            <person name="Mondo S."/>
            <person name="Nolan M."/>
            <person name="Ohm R."/>
            <person name="Pangilinan J."/>
            <person name="Park H.-J."/>
            <person name="Ramirez L."/>
            <person name="Alfaro M."/>
            <person name="Sun H."/>
            <person name="Tritt A."/>
            <person name="Yoshinaga Y."/>
            <person name="Zwiers L.-H."/>
            <person name="Turgeon B.G."/>
            <person name="Goodwin S.B."/>
            <person name="Spatafora J.W."/>
            <person name="Crous P.W."/>
            <person name="Grigoriev I.V."/>
        </authorList>
    </citation>
    <scope>NUCLEOTIDE SEQUENCE</scope>
    <source>
        <strain evidence="2">IPT5</strain>
    </source>
</reference>
<keyword evidence="3" id="KW-1185">Reference proteome</keyword>
<dbReference type="Proteomes" id="UP000799423">
    <property type="component" value="Unassembled WGS sequence"/>
</dbReference>
<dbReference type="AlphaFoldDB" id="A0A6A7B2M2"/>
<dbReference type="EMBL" id="MU006310">
    <property type="protein sequence ID" value="KAF2849740.1"/>
    <property type="molecule type" value="Genomic_DNA"/>
</dbReference>
<name>A0A6A7B2M2_9PLEO</name>
<protein>
    <submittedName>
        <fullName evidence="2">Uncharacterized protein</fullName>
    </submittedName>
</protein>
<feature type="compositionally biased region" description="Basic and acidic residues" evidence="1">
    <location>
        <begin position="138"/>
        <end position="154"/>
    </location>
</feature>
<feature type="compositionally biased region" description="Basic and acidic residues" evidence="1">
    <location>
        <begin position="64"/>
        <end position="78"/>
    </location>
</feature>
<gene>
    <name evidence="2" type="ORF">T440DRAFT_124964</name>
</gene>
<organism evidence="2 3">
    <name type="scientific">Plenodomus tracheiphilus IPT5</name>
    <dbReference type="NCBI Taxonomy" id="1408161"/>
    <lineage>
        <taxon>Eukaryota</taxon>
        <taxon>Fungi</taxon>
        <taxon>Dikarya</taxon>
        <taxon>Ascomycota</taxon>
        <taxon>Pezizomycotina</taxon>
        <taxon>Dothideomycetes</taxon>
        <taxon>Pleosporomycetidae</taxon>
        <taxon>Pleosporales</taxon>
        <taxon>Pleosporineae</taxon>
        <taxon>Leptosphaeriaceae</taxon>
        <taxon>Plenodomus</taxon>
    </lineage>
</organism>
<evidence type="ECO:0000313" key="3">
    <source>
        <dbReference type="Proteomes" id="UP000799423"/>
    </source>
</evidence>
<feature type="compositionally biased region" description="Basic and acidic residues" evidence="1">
    <location>
        <begin position="85"/>
        <end position="102"/>
    </location>
</feature>
<sequence length="214" mass="24403">MPFSQEPPQGTSSYNPPQKPVKHAKPFSSFAEELHTHHNMPTNRHGMYHSGSLGLFDDPDEIEAAERRRDRHEIEHHQAQIRRMQRQDEQDKRQRLKEDNQAKRISQGKSPRPWYSRMFGRSKEERGEAGLAGSGARGSEKVDESSAGGGKKEYEYVIVRRPSTPEVTYTEDDIDAVDSPWLEACSMVRVKSDDYGGCHIVPKSSIQSRGKKEQ</sequence>
<dbReference type="OrthoDB" id="3755201at2759"/>
<feature type="compositionally biased region" description="Polar residues" evidence="1">
    <location>
        <begin position="1"/>
        <end position="16"/>
    </location>
</feature>
<accession>A0A6A7B2M2</accession>
<evidence type="ECO:0000256" key="1">
    <source>
        <dbReference type="SAM" id="MobiDB-lite"/>
    </source>
</evidence>
<proteinExistence type="predicted"/>
<evidence type="ECO:0000313" key="2">
    <source>
        <dbReference type="EMBL" id="KAF2849740.1"/>
    </source>
</evidence>